<name>A0A914Q7K3_9BILA</name>
<dbReference type="Proteomes" id="UP000887578">
    <property type="component" value="Unplaced"/>
</dbReference>
<accession>A0A914Q7K3</accession>
<dbReference type="InterPro" id="IPR011333">
    <property type="entry name" value="SKP1/BTB/POZ_sf"/>
</dbReference>
<dbReference type="WBParaSite" id="PDA_v2.g25007.t1">
    <property type="protein sequence ID" value="PDA_v2.g25007.t1"/>
    <property type="gene ID" value="PDA_v2.g25007"/>
</dbReference>
<evidence type="ECO:0000313" key="2">
    <source>
        <dbReference type="WBParaSite" id="PDA_v2.g25007.t1"/>
    </source>
</evidence>
<evidence type="ECO:0000313" key="1">
    <source>
        <dbReference type="Proteomes" id="UP000887578"/>
    </source>
</evidence>
<sequence>MISMTGVMITVYPMTHSFFAKDFAYFGSEACCSYFEDKVNAKNVCEIIQIAYSNNFDGLKQKCKKILTGHKEEVDAAKLKELPKDILFDVYCV</sequence>
<organism evidence="1 2">
    <name type="scientific">Panagrolaimus davidi</name>
    <dbReference type="NCBI Taxonomy" id="227884"/>
    <lineage>
        <taxon>Eukaryota</taxon>
        <taxon>Metazoa</taxon>
        <taxon>Ecdysozoa</taxon>
        <taxon>Nematoda</taxon>
        <taxon>Chromadorea</taxon>
        <taxon>Rhabditida</taxon>
        <taxon>Tylenchina</taxon>
        <taxon>Panagrolaimomorpha</taxon>
        <taxon>Panagrolaimoidea</taxon>
        <taxon>Panagrolaimidae</taxon>
        <taxon>Panagrolaimus</taxon>
    </lineage>
</organism>
<dbReference type="Gene3D" id="3.30.710.10">
    <property type="entry name" value="Potassium Channel Kv1.1, Chain A"/>
    <property type="match status" value="1"/>
</dbReference>
<reference evidence="2" key="1">
    <citation type="submission" date="2022-11" db="UniProtKB">
        <authorList>
            <consortium name="WormBaseParasite"/>
        </authorList>
    </citation>
    <scope>IDENTIFICATION</scope>
</reference>
<keyword evidence="1" id="KW-1185">Reference proteome</keyword>
<protein>
    <submittedName>
        <fullName evidence="2">Uncharacterized protein</fullName>
    </submittedName>
</protein>
<proteinExistence type="predicted"/>
<dbReference type="AlphaFoldDB" id="A0A914Q7K3"/>